<gene>
    <name evidence="1" type="ORF">AMECASPLE_011167</name>
</gene>
<evidence type="ECO:0000313" key="1">
    <source>
        <dbReference type="EMBL" id="MEQ2291217.1"/>
    </source>
</evidence>
<comment type="caution">
    <text evidence="1">The sequence shown here is derived from an EMBL/GenBank/DDBJ whole genome shotgun (WGS) entry which is preliminary data.</text>
</comment>
<protein>
    <submittedName>
        <fullName evidence="1">Uncharacterized protein</fullName>
    </submittedName>
</protein>
<feature type="non-terminal residue" evidence="1">
    <location>
        <position position="1"/>
    </location>
</feature>
<proteinExistence type="predicted"/>
<evidence type="ECO:0000313" key="2">
    <source>
        <dbReference type="Proteomes" id="UP001469553"/>
    </source>
</evidence>
<keyword evidence="2" id="KW-1185">Reference proteome</keyword>
<accession>A0ABV0YBV7</accession>
<sequence>STREGIVCCVSVIPSSSTRVRQAGAGAGAAPQLPLWILQIRFKSRSPLHSLCLSTPPTSHTFWRNPLTRHACQPTSASAGYLSPDSSPSPTRFEAFCRF</sequence>
<dbReference type="Proteomes" id="UP001469553">
    <property type="component" value="Unassembled WGS sequence"/>
</dbReference>
<reference evidence="1 2" key="1">
    <citation type="submission" date="2021-06" db="EMBL/GenBank/DDBJ databases">
        <authorList>
            <person name="Palmer J.M."/>
        </authorList>
    </citation>
    <scope>NUCLEOTIDE SEQUENCE [LARGE SCALE GENOMIC DNA]</scope>
    <source>
        <strain evidence="1 2">AS_MEX2019</strain>
        <tissue evidence="1">Muscle</tissue>
    </source>
</reference>
<organism evidence="1 2">
    <name type="scientific">Ameca splendens</name>
    <dbReference type="NCBI Taxonomy" id="208324"/>
    <lineage>
        <taxon>Eukaryota</taxon>
        <taxon>Metazoa</taxon>
        <taxon>Chordata</taxon>
        <taxon>Craniata</taxon>
        <taxon>Vertebrata</taxon>
        <taxon>Euteleostomi</taxon>
        <taxon>Actinopterygii</taxon>
        <taxon>Neopterygii</taxon>
        <taxon>Teleostei</taxon>
        <taxon>Neoteleostei</taxon>
        <taxon>Acanthomorphata</taxon>
        <taxon>Ovalentaria</taxon>
        <taxon>Atherinomorphae</taxon>
        <taxon>Cyprinodontiformes</taxon>
        <taxon>Goodeidae</taxon>
        <taxon>Ameca</taxon>
    </lineage>
</organism>
<dbReference type="EMBL" id="JAHRIP010028881">
    <property type="protein sequence ID" value="MEQ2291217.1"/>
    <property type="molecule type" value="Genomic_DNA"/>
</dbReference>
<name>A0ABV0YBV7_9TELE</name>